<reference evidence="3 4" key="1">
    <citation type="submission" date="2020-01" db="EMBL/GenBank/DDBJ databases">
        <authorList>
            <consortium name="DOE Joint Genome Institute"/>
            <person name="Haridas S."/>
            <person name="Albert R."/>
            <person name="Binder M."/>
            <person name="Bloem J."/>
            <person name="Labutti K."/>
            <person name="Salamov A."/>
            <person name="Andreopoulos B."/>
            <person name="Baker S.E."/>
            <person name="Barry K."/>
            <person name="Bills G."/>
            <person name="Bluhm B.H."/>
            <person name="Cannon C."/>
            <person name="Castanera R."/>
            <person name="Culley D.E."/>
            <person name="Daum C."/>
            <person name="Ezra D."/>
            <person name="Gonzalez J.B."/>
            <person name="Henrissat B."/>
            <person name="Kuo A."/>
            <person name="Liang C."/>
            <person name="Lipzen A."/>
            <person name="Lutzoni F."/>
            <person name="Magnuson J."/>
            <person name="Mondo S."/>
            <person name="Nolan M."/>
            <person name="Ohm R."/>
            <person name="Pangilinan J."/>
            <person name="Park H.-J.H."/>
            <person name="Ramirez L."/>
            <person name="Alfaro M."/>
            <person name="Sun H."/>
            <person name="Tritt A."/>
            <person name="Yoshinaga Y."/>
            <person name="Zwiers L.-H.L."/>
            <person name="Turgeon B.G."/>
            <person name="Goodwin S.B."/>
            <person name="Spatafora J.W."/>
            <person name="Crous P.W."/>
            <person name="Grigoriev I.V."/>
        </authorList>
    </citation>
    <scope>NUCLEOTIDE SEQUENCE [LARGE SCALE GENOMIC DNA]</scope>
    <source>
        <strain evidence="3 4">CBS 611.86</strain>
    </source>
</reference>
<proteinExistence type="predicted"/>
<feature type="domain" description="C3H1-type" evidence="2">
    <location>
        <begin position="146"/>
        <end position="170"/>
    </location>
</feature>
<name>A0A7C8M201_9PLEO</name>
<sequence>MPQTIEELRAEYAALKDALEIYQLKKEIAAMRLQLEEERSPVVADSSNNPGYEQAAFSLRQTEQAKLKPKQEAASKVNTSVTRWGGTRPAKRRTLKWGNSFPQTCWFVTAGDFRYAAWSDGLQYEHSDGKVDMSQYGGDATHDYFLCFTTFLTKQKCPHGRSCRYRHDRLTEDELLLIIARKPDFVDRYNHRWVLDGQPEPTGIPVPPAAMPFTDEQKEQLEQEYQLGDLQPEVDRTLRREGRCGRNWEHNADDQNRAAQLRLLEIDKEKAAKMADKPVAYDERFDDDDWNFLSNIPVRAVGSSQD</sequence>
<dbReference type="Proteomes" id="UP000481861">
    <property type="component" value="Unassembled WGS sequence"/>
</dbReference>
<keyword evidence="1" id="KW-0479">Metal-binding</keyword>
<evidence type="ECO:0000313" key="3">
    <source>
        <dbReference type="EMBL" id="KAF2867600.1"/>
    </source>
</evidence>
<protein>
    <recommendedName>
        <fullName evidence="2">C3H1-type domain-containing protein</fullName>
    </recommendedName>
</protein>
<accession>A0A7C8M201</accession>
<dbReference type="GO" id="GO:0008270">
    <property type="term" value="F:zinc ion binding"/>
    <property type="evidence" value="ECO:0007669"/>
    <property type="project" value="UniProtKB-KW"/>
</dbReference>
<evidence type="ECO:0000259" key="2">
    <source>
        <dbReference type="PROSITE" id="PS50103"/>
    </source>
</evidence>
<gene>
    <name evidence="3" type="ORF">BDV95DRAFT_610517</name>
</gene>
<dbReference type="OrthoDB" id="10639681at2759"/>
<keyword evidence="1" id="KW-0862">Zinc</keyword>
<evidence type="ECO:0000256" key="1">
    <source>
        <dbReference type="PROSITE-ProRule" id="PRU00723"/>
    </source>
</evidence>
<dbReference type="InterPro" id="IPR000571">
    <property type="entry name" value="Znf_CCCH"/>
</dbReference>
<evidence type="ECO:0000313" key="4">
    <source>
        <dbReference type="Proteomes" id="UP000481861"/>
    </source>
</evidence>
<feature type="zinc finger region" description="C3H1-type" evidence="1">
    <location>
        <begin position="146"/>
        <end position="170"/>
    </location>
</feature>
<comment type="caution">
    <text evidence="3">The sequence shown here is derived from an EMBL/GenBank/DDBJ whole genome shotgun (WGS) entry which is preliminary data.</text>
</comment>
<organism evidence="3 4">
    <name type="scientific">Massariosphaeria phaeospora</name>
    <dbReference type="NCBI Taxonomy" id="100035"/>
    <lineage>
        <taxon>Eukaryota</taxon>
        <taxon>Fungi</taxon>
        <taxon>Dikarya</taxon>
        <taxon>Ascomycota</taxon>
        <taxon>Pezizomycotina</taxon>
        <taxon>Dothideomycetes</taxon>
        <taxon>Pleosporomycetidae</taxon>
        <taxon>Pleosporales</taxon>
        <taxon>Pleosporales incertae sedis</taxon>
        <taxon>Massariosphaeria</taxon>
    </lineage>
</organism>
<keyword evidence="1" id="KW-0863">Zinc-finger</keyword>
<dbReference type="AlphaFoldDB" id="A0A7C8M201"/>
<dbReference type="EMBL" id="JAADJZ010000022">
    <property type="protein sequence ID" value="KAF2867600.1"/>
    <property type="molecule type" value="Genomic_DNA"/>
</dbReference>
<dbReference type="PROSITE" id="PS50103">
    <property type="entry name" value="ZF_C3H1"/>
    <property type="match status" value="1"/>
</dbReference>
<keyword evidence="4" id="KW-1185">Reference proteome</keyword>